<dbReference type="Pfam" id="PF02237">
    <property type="entry name" value="BPL_C"/>
    <property type="match status" value="1"/>
</dbReference>
<dbReference type="PROSITE" id="PS51733">
    <property type="entry name" value="BPL_LPL_CATALYTIC"/>
    <property type="match status" value="1"/>
</dbReference>
<protein>
    <recommendedName>
        <fullName evidence="5">biotin--[biotin carboxyl-carrier protein] ligase</fullName>
        <ecNumber evidence="5">6.3.4.15</ecNumber>
    </recommendedName>
</protein>
<dbReference type="InterPro" id="IPR003142">
    <property type="entry name" value="BPL_C"/>
</dbReference>
<dbReference type="CDD" id="cd16442">
    <property type="entry name" value="BPL"/>
    <property type="match status" value="1"/>
</dbReference>
<dbReference type="PANTHER" id="PTHR12835">
    <property type="entry name" value="BIOTIN PROTEIN LIGASE"/>
    <property type="match status" value="1"/>
</dbReference>
<dbReference type="EC" id="6.3.4.15" evidence="5"/>
<evidence type="ECO:0000256" key="5">
    <source>
        <dbReference type="ARBA" id="ARBA00024227"/>
    </source>
</evidence>
<evidence type="ECO:0000259" key="7">
    <source>
        <dbReference type="PROSITE" id="PS51733"/>
    </source>
</evidence>
<dbReference type="Gene3D" id="2.30.30.100">
    <property type="match status" value="1"/>
</dbReference>
<dbReference type="Proteomes" id="UP001501586">
    <property type="component" value="Unassembled WGS sequence"/>
</dbReference>
<organism evidence="8 9">
    <name type="scientific">Brevibacterium daeguense</name>
    <dbReference type="NCBI Taxonomy" id="909936"/>
    <lineage>
        <taxon>Bacteria</taxon>
        <taxon>Bacillati</taxon>
        <taxon>Actinomycetota</taxon>
        <taxon>Actinomycetes</taxon>
        <taxon>Micrococcales</taxon>
        <taxon>Brevibacteriaceae</taxon>
        <taxon>Brevibacterium</taxon>
    </lineage>
</organism>
<keyword evidence="4" id="KW-0092">Biotin</keyword>
<dbReference type="SUPFAM" id="SSF50037">
    <property type="entry name" value="C-terminal domain of transcriptional repressors"/>
    <property type="match status" value="1"/>
</dbReference>
<dbReference type="InterPro" id="IPR008988">
    <property type="entry name" value="Transcriptional_repressor_C"/>
</dbReference>
<dbReference type="EMBL" id="BAABAZ010000008">
    <property type="protein sequence ID" value="GAA4285101.1"/>
    <property type="molecule type" value="Genomic_DNA"/>
</dbReference>
<keyword evidence="3" id="KW-0067">ATP-binding</keyword>
<dbReference type="SUPFAM" id="SSF55681">
    <property type="entry name" value="Class II aaRS and biotin synthetases"/>
    <property type="match status" value="1"/>
</dbReference>
<evidence type="ECO:0000256" key="4">
    <source>
        <dbReference type="ARBA" id="ARBA00023267"/>
    </source>
</evidence>
<feature type="compositionally biased region" description="Basic and acidic residues" evidence="6">
    <location>
        <begin position="20"/>
        <end position="33"/>
    </location>
</feature>
<dbReference type="InterPro" id="IPR045864">
    <property type="entry name" value="aa-tRNA-synth_II/BPL/LPL"/>
</dbReference>
<comment type="caution">
    <text evidence="8">The sequence shown here is derived from an EMBL/GenBank/DDBJ whole genome shotgun (WGS) entry which is preliminary data.</text>
</comment>
<evidence type="ECO:0000256" key="3">
    <source>
        <dbReference type="ARBA" id="ARBA00022840"/>
    </source>
</evidence>
<evidence type="ECO:0000313" key="9">
    <source>
        <dbReference type="Proteomes" id="UP001501586"/>
    </source>
</evidence>
<evidence type="ECO:0000256" key="6">
    <source>
        <dbReference type="SAM" id="MobiDB-lite"/>
    </source>
</evidence>
<name>A0ABP8EMB2_9MICO</name>
<keyword evidence="1 8" id="KW-0436">Ligase</keyword>
<dbReference type="NCBIfam" id="TIGR00121">
    <property type="entry name" value="birA_ligase"/>
    <property type="match status" value="1"/>
</dbReference>
<evidence type="ECO:0000256" key="1">
    <source>
        <dbReference type="ARBA" id="ARBA00022598"/>
    </source>
</evidence>
<sequence length="287" mass="30472">MCGGAKTHYGDLVHSQPARPDFDLSRFQDESRRRGVSVPSIEWPPELGSTNDELAARLESSPGEVAEYAVIGTDFQSGGHGRLGRPWTVPPRASLTFSVPVRVPPGFPVDRLGWLPITAGWCVAETLREHEIAAGVKWPNDVLVDGKKICGILTRACPTPGGLVVIIGIGVNVAFTADELPVPTATSLSLLGAEVRREELLASLLSRLQPAIAEVLAAGDLVHTTATARRVRETMVTLGSSVRVELPGGQELVGRARDLDPAGNLVVETADGEHRITAGDVIHARSA</sequence>
<dbReference type="InterPro" id="IPR004408">
    <property type="entry name" value="Biotin_CoA_COase_ligase"/>
</dbReference>
<dbReference type="GO" id="GO:0016874">
    <property type="term" value="F:ligase activity"/>
    <property type="evidence" value="ECO:0007669"/>
    <property type="project" value="UniProtKB-KW"/>
</dbReference>
<keyword evidence="2" id="KW-0547">Nucleotide-binding</keyword>
<dbReference type="InterPro" id="IPR004143">
    <property type="entry name" value="BPL_LPL_catalytic"/>
</dbReference>
<accession>A0ABP8EMB2</accession>
<keyword evidence="9" id="KW-1185">Reference proteome</keyword>
<evidence type="ECO:0000256" key="2">
    <source>
        <dbReference type="ARBA" id="ARBA00022741"/>
    </source>
</evidence>
<dbReference type="Gene3D" id="3.30.930.10">
    <property type="entry name" value="Bira Bifunctional Protein, Domain 2"/>
    <property type="match status" value="1"/>
</dbReference>
<gene>
    <name evidence="8" type="ORF">GCM10022261_26320</name>
</gene>
<evidence type="ECO:0000313" key="8">
    <source>
        <dbReference type="EMBL" id="GAA4285101.1"/>
    </source>
</evidence>
<proteinExistence type="predicted"/>
<feature type="domain" description="BPL/LPL catalytic" evidence="7">
    <location>
        <begin position="25"/>
        <end position="216"/>
    </location>
</feature>
<dbReference type="PANTHER" id="PTHR12835:SF5">
    <property type="entry name" value="BIOTIN--PROTEIN LIGASE"/>
    <property type="match status" value="1"/>
</dbReference>
<dbReference type="Pfam" id="PF03099">
    <property type="entry name" value="BPL_LplA_LipB"/>
    <property type="match status" value="1"/>
</dbReference>
<feature type="region of interest" description="Disordered" evidence="6">
    <location>
        <begin position="20"/>
        <end position="44"/>
    </location>
</feature>
<reference evidence="9" key="1">
    <citation type="journal article" date="2019" name="Int. J. Syst. Evol. Microbiol.">
        <title>The Global Catalogue of Microorganisms (GCM) 10K type strain sequencing project: providing services to taxonomists for standard genome sequencing and annotation.</title>
        <authorList>
            <consortium name="The Broad Institute Genomics Platform"/>
            <consortium name="The Broad Institute Genome Sequencing Center for Infectious Disease"/>
            <person name="Wu L."/>
            <person name="Ma J."/>
        </authorList>
    </citation>
    <scope>NUCLEOTIDE SEQUENCE [LARGE SCALE GENOMIC DNA]</scope>
    <source>
        <strain evidence="9">JCM 17458</strain>
    </source>
</reference>